<comment type="caution">
    <text evidence="3">The sequence shown here is derived from an EMBL/GenBank/DDBJ whole genome shotgun (WGS) entry which is preliminary data.</text>
</comment>
<feature type="chain" id="PRO_5046904259" evidence="2">
    <location>
        <begin position="20"/>
        <end position="119"/>
    </location>
</feature>
<dbReference type="EMBL" id="JAVDXU010000002">
    <property type="protein sequence ID" value="MDR7270854.1"/>
    <property type="molecule type" value="Genomic_DNA"/>
</dbReference>
<gene>
    <name evidence="3" type="ORF">J2X20_003512</name>
</gene>
<dbReference type="RefSeq" id="WP_310267178.1">
    <property type="nucleotide sequence ID" value="NZ_JAVDXU010000002.1"/>
</dbReference>
<keyword evidence="4" id="KW-1185">Reference proteome</keyword>
<proteinExistence type="predicted"/>
<protein>
    <submittedName>
        <fullName evidence="3">Uncharacterized protein</fullName>
    </submittedName>
</protein>
<evidence type="ECO:0000313" key="4">
    <source>
        <dbReference type="Proteomes" id="UP001180453"/>
    </source>
</evidence>
<feature type="signal peptide" evidence="2">
    <location>
        <begin position="1"/>
        <end position="19"/>
    </location>
</feature>
<keyword evidence="2" id="KW-0732">Signal</keyword>
<organism evidence="3 4">
    <name type="scientific">Roseateles saccharophilus</name>
    <name type="common">Pseudomonas saccharophila</name>
    <dbReference type="NCBI Taxonomy" id="304"/>
    <lineage>
        <taxon>Bacteria</taxon>
        <taxon>Pseudomonadati</taxon>
        <taxon>Pseudomonadota</taxon>
        <taxon>Betaproteobacteria</taxon>
        <taxon>Burkholderiales</taxon>
        <taxon>Sphaerotilaceae</taxon>
        <taxon>Roseateles</taxon>
    </lineage>
</organism>
<evidence type="ECO:0000256" key="1">
    <source>
        <dbReference type="SAM" id="MobiDB-lite"/>
    </source>
</evidence>
<feature type="region of interest" description="Disordered" evidence="1">
    <location>
        <begin position="98"/>
        <end position="119"/>
    </location>
</feature>
<reference evidence="3 4" key="1">
    <citation type="submission" date="2023-07" db="EMBL/GenBank/DDBJ databases">
        <title>Sorghum-associated microbial communities from plants grown in Nebraska, USA.</title>
        <authorList>
            <person name="Schachtman D."/>
        </authorList>
    </citation>
    <scope>NUCLEOTIDE SEQUENCE [LARGE SCALE GENOMIC DNA]</scope>
    <source>
        <strain evidence="3 4">BE314</strain>
    </source>
</reference>
<evidence type="ECO:0000313" key="3">
    <source>
        <dbReference type="EMBL" id="MDR7270854.1"/>
    </source>
</evidence>
<evidence type="ECO:0000256" key="2">
    <source>
        <dbReference type="SAM" id="SignalP"/>
    </source>
</evidence>
<dbReference type="Proteomes" id="UP001180453">
    <property type="component" value="Unassembled WGS sequence"/>
</dbReference>
<sequence>MFRLLLPALLAAQALPAHAVGLTERQACLKLIGTARALHLAGPNKRGDYRCKRHPVDTDFVFTLRFDGPGEPRDESHLLGHFAVDKATREVYQWDRTTGQRGAVLAPPPRAARKPAKSP</sequence>
<accession>A0ABU1YPS3</accession>
<name>A0ABU1YPS3_ROSSA</name>